<dbReference type="Proteomes" id="UP000053317">
    <property type="component" value="Unassembled WGS sequence"/>
</dbReference>
<feature type="region of interest" description="Disordered" evidence="1">
    <location>
        <begin position="1"/>
        <end position="47"/>
    </location>
</feature>
<dbReference type="PANTHER" id="PTHR16019:SF5">
    <property type="entry name" value="BSD DOMAIN-CONTAINING PROTEIN 1"/>
    <property type="match status" value="1"/>
</dbReference>
<protein>
    <submittedName>
        <fullName evidence="3">Putative bsd domain-containing protein</fullName>
    </submittedName>
</protein>
<organism evidence="3 4">
    <name type="scientific">Phaeomoniella chlamydospora</name>
    <name type="common">Phaeoacremonium chlamydosporum</name>
    <dbReference type="NCBI Taxonomy" id="158046"/>
    <lineage>
        <taxon>Eukaryota</taxon>
        <taxon>Fungi</taxon>
        <taxon>Dikarya</taxon>
        <taxon>Ascomycota</taxon>
        <taxon>Pezizomycotina</taxon>
        <taxon>Eurotiomycetes</taxon>
        <taxon>Chaetothyriomycetidae</taxon>
        <taxon>Phaeomoniellales</taxon>
        <taxon>Phaeomoniellaceae</taxon>
        <taxon>Phaeomoniella</taxon>
    </lineage>
</organism>
<proteinExistence type="predicted"/>
<dbReference type="Pfam" id="PF03909">
    <property type="entry name" value="BSD"/>
    <property type="match status" value="1"/>
</dbReference>
<feature type="compositionally biased region" description="Polar residues" evidence="1">
    <location>
        <begin position="352"/>
        <end position="377"/>
    </location>
</feature>
<evidence type="ECO:0000313" key="3">
    <source>
        <dbReference type="EMBL" id="KKY24390.1"/>
    </source>
</evidence>
<feature type="compositionally biased region" description="Polar residues" evidence="1">
    <location>
        <begin position="125"/>
        <end position="135"/>
    </location>
</feature>
<dbReference type="GO" id="GO:0005737">
    <property type="term" value="C:cytoplasm"/>
    <property type="evidence" value="ECO:0007669"/>
    <property type="project" value="TreeGrafter"/>
</dbReference>
<dbReference type="Gene3D" id="1.10.3970.10">
    <property type="entry name" value="BSD domain"/>
    <property type="match status" value="1"/>
</dbReference>
<evidence type="ECO:0000313" key="4">
    <source>
        <dbReference type="Proteomes" id="UP000053317"/>
    </source>
</evidence>
<dbReference type="SUPFAM" id="SSF140383">
    <property type="entry name" value="BSD domain-like"/>
    <property type="match status" value="1"/>
</dbReference>
<dbReference type="InterPro" id="IPR051494">
    <property type="entry name" value="BSD_domain-containing"/>
</dbReference>
<gene>
    <name evidence="3" type="ORF">UCRPC4_g02500</name>
</gene>
<evidence type="ECO:0000259" key="2">
    <source>
        <dbReference type="PROSITE" id="PS50858"/>
    </source>
</evidence>
<dbReference type="OrthoDB" id="73788at2759"/>
<dbReference type="SMART" id="SM00751">
    <property type="entry name" value="BSD"/>
    <property type="match status" value="1"/>
</dbReference>
<keyword evidence="4" id="KW-1185">Reference proteome</keyword>
<accession>A0A0G2H6S7</accession>
<reference evidence="3 4" key="1">
    <citation type="submission" date="2015-05" db="EMBL/GenBank/DDBJ databases">
        <title>Distinctive expansion of gene families associated with plant cell wall degradation and secondary metabolism in the genomes of grapevine trunk pathogens.</title>
        <authorList>
            <person name="Lawrence D.P."/>
            <person name="Travadon R."/>
            <person name="Rolshausen P.E."/>
            <person name="Baumgartner K."/>
        </authorList>
    </citation>
    <scope>NUCLEOTIDE SEQUENCE [LARGE SCALE GENOMIC DNA]</scope>
    <source>
        <strain evidence="3">UCRPC4</strain>
    </source>
</reference>
<dbReference type="InterPro" id="IPR005607">
    <property type="entry name" value="BSD_dom"/>
</dbReference>
<comment type="caution">
    <text evidence="3">The sequence shown here is derived from an EMBL/GenBank/DDBJ whole genome shotgun (WGS) entry which is preliminary data.</text>
</comment>
<sequence length="430" mass="47988">MDFAYDQIQGETVAVDRASTATPKPTQSTTTEGPASTSESRQNLNTEFQETFRAFSNSPWGAKLGGIWGNVRKQGESYYAEARKEVEEASGDAIKGFSDLKASLVNHTKTLSLAEPEDDKEGAAASSTEDSTAKSQGEADRKTDDLISRFKSEASKRLKEIEKAEDAADEALLRFGTNIRNFLREAVSVAPPTDDAAKQAGSVMFESKDASGKRVIHTTRFDAQLHVIHSSLDSYMRDPISGEWAKFKSDFNVKDKTDDISKDLEQYPELRRAMELLVPEKVEYPDFWCRYYFLRLVIETEERKRKELLQGKELCPENIINLLPDHYQGASTGNLDQEEMTWGEDSDEEDTPSTPQAKKSNGSSTTIHQIPPESQSLKPEPRKSDDLSSRPDSDASYDLVSGATSRAPGSPKEEKPVNKKEDESEEEDWE</sequence>
<feature type="compositionally biased region" description="Basic and acidic residues" evidence="1">
    <location>
        <begin position="411"/>
        <end position="422"/>
    </location>
</feature>
<feature type="region of interest" description="Disordered" evidence="1">
    <location>
        <begin position="339"/>
        <end position="430"/>
    </location>
</feature>
<feature type="region of interest" description="Disordered" evidence="1">
    <location>
        <begin position="111"/>
        <end position="144"/>
    </location>
</feature>
<feature type="domain" description="BSD" evidence="2">
    <location>
        <begin position="247"/>
        <end position="299"/>
    </location>
</feature>
<feature type="compositionally biased region" description="Polar residues" evidence="1">
    <location>
        <begin position="32"/>
        <end position="47"/>
    </location>
</feature>
<name>A0A0G2H6S7_PHACM</name>
<dbReference type="InterPro" id="IPR035925">
    <property type="entry name" value="BSD_dom_sf"/>
</dbReference>
<feature type="compositionally biased region" description="Low complexity" evidence="1">
    <location>
        <begin position="18"/>
        <end position="31"/>
    </location>
</feature>
<feature type="compositionally biased region" description="Basic and acidic residues" evidence="1">
    <location>
        <begin position="379"/>
        <end position="393"/>
    </location>
</feature>
<feature type="compositionally biased region" description="Acidic residues" evidence="1">
    <location>
        <begin position="339"/>
        <end position="351"/>
    </location>
</feature>
<dbReference type="EMBL" id="LCWF01000060">
    <property type="protein sequence ID" value="KKY24390.1"/>
    <property type="molecule type" value="Genomic_DNA"/>
</dbReference>
<dbReference type="PANTHER" id="PTHR16019">
    <property type="entry name" value="SYNAPSE-ASSOCIATED PROTEIN"/>
    <property type="match status" value="1"/>
</dbReference>
<reference evidence="3 4" key="2">
    <citation type="submission" date="2015-05" db="EMBL/GenBank/DDBJ databases">
        <authorList>
            <person name="Morales-Cruz A."/>
            <person name="Amrine K.C."/>
            <person name="Cantu D."/>
        </authorList>
    </citation>
    <scope>NUCLEOTIDE SEQUENCE [LARGE SCALE GENOMIC DNA]</scope>
    <source>
        <strain evidence="3">UCRPC4</strain>
    </source>
</reference>
<evidence type="ECO:0000256" key="1">
    <source>
        <dbReference type="SAM" id="MobiDB-lite"/>
    </source>
</evidence>
<dbReference type="AlphaFoldDB" id="A0A0G2H6S7"/>
<dbReference type="PROSITE" id="PS50858">
    <property type="entry name" value="BSD"/>
    <property type="match status" value="1"/>
</dbReference>